<dbReference type="EMBL" id="BMAV01015538">
    <property type="protein sequence ID" value="GFY65211.1"/>
    <property type="molecule type" value="Genomic_DNA"/>
</dbReference>
<keyword evidence="2" id="KW-1185">Reference proteome</keyword>
<evidence type="ECO:0000313" key="2">
    <source>
        <dbReference type="Proteomes" id="UP000886998"/>
    </source>
</evidence>
<reference evidence="1" key="1">
    <citation type="submission" date="2020-08" db="EMBL/GenBank/DDBJ databases">
        <title>Multicomponent nature underlies the extraordinary mechanical properties of spider dragline silk.</title>
        <authorList>
            <person name="Kono N."/>
            <person name="Nakamura H."/>
            <person name="Mori M."/>
            <person name="Yoshida Y."/>
            <person name="Ohtoshi R."/>
            <person name="Malay A.D."/>
            <person name="Moran D.A.P."/>
            <person name="Tomita M."/>
            <person name="Numata K."/>
            <person name="Arakawa K."/>
        </authorList>
    </citation>
    <scope>NUCLEOTIDE SEQUENCE</scope>
</reference>
<evidence type="ECO:0008006" key="3">
    <source>
        <dbReference type="Google" id="ProtNLM"/>
    </source>
</evidence>
<dbReference type="AlphaFoldDB" id="A0A8X7CG43"/>
<dbReference type="Proteomes" id="UP000886998">
    <property type="component" value="Unassembled WGS sequence"/>
</dbReference>
<organism evidence="1 2">
    <name type="scientific">Trichonephila inaurata madagascariensis</name>
    <dbReference type="NCBI Taxonomy" id="2747483"/>
    <lineage>
        <taxon>Eukaryota</taxon>
        <taxon>Metazoa</taxon>
        <taxon>Ecdysozoa</taxon>
        <taxon>Arthropoda</taxon>
        <taxon>Chelicerata</taxon>
        <taxon>Arachnida</taxon>
        <taxon>Araneae</taxon>
        <taxon>Araneomorphae</taxon>
        <taxon>Entelegynae</taxon>
        <taxon>Araneoidea</taxon>
        <taxon>Nephilidae</taxon>
        <taxon>Trichonephila</taxon>
        <taxon>Trichonephila inaurata</taxon>
    </lineage>
</organism>
<accession>A0A8X7CG43</accession>
<protein>
    <recommendedName>
        <fullName evidence="3">Transposase</fullName>
    </recommendedName>
</protein>
<evidence type="ECO:0000313" key="1">
    <source>
        <dbReference type="EMBL" id="GFY65211.1"/>
    </source>
</evidence>
<comment type="caution">
    <text evidence="1">The sequence shown here is derived from an EMBL/GenBank/DDBJ whole genome shotgun (WGS) entry which is preliminary data.</text>
</comment>
<gene>
    <name evidence="1" type="ORF">TNIN_37131</name>
</gene>
<proteinExistence type="predicted"/>
<sequence>MLAKIKGRKRHIIVDTVGLVIAAEVHSASIQDRDSALNLLPKLNKFPNFTHPTPTKFTFTVVASFIDVQNLTSPYFLLDLLILFLLF</sequence>
<name>A0A8X7CG43_9ARAC</name>